<sequence>MQPNLSTLKISERELDTLTGLDVGEFTMGWAYRPSAFRQSRYLLMLLFNQLLTFGVVIIFCLPLGLIVARNQGLGEDLSSAAQFLPIALAVAIAIAVSWNVFRWWQGRHLITLARLLDEVDRYHETLTAVTILEELSHVNPSQLKVENQSAVLEALQLTRSSLVCALMTERILRKHQRFMARRQELFANIEHNLASLEALQVSQAANEYGDLLNDALQIGTIVHQEIQKLNSISS</sequence>
<feature type="transmembrane region" description="Helical" evidence="1">
    <location>
        <begin position="42"/>
        <end position="69"/>
    </location>
</feature>
<protein>
    <submittedName>
        <fullName evidence="2">Uncharacterized protein</fullName>
    </submittedName>
</protein>
<keyword evidence="1" id="KW-0472">Membrane</keyword>
<proteinExistence type="predicted"/>
<reference evidence="2 3" key="1">
    <citation type="submission" date="2024-10" db="EMBL/GenBank/DDBJ databases">
        <authorList>
            <person name="Ratan Roy A."/>
            <person name="Morales Sandoval P.H."/>
            <person name="De Los Santos Villalobos S."/>
            <person name="Chakraborty S."/>
            <person name="Mukherjee J."/>
        </authorList>
    </citation>
    <scope>NUCLEOTIDE SEQUENCE [LARGE SCALE GENOMIC DNA]</scope>
    <source>
        <strain evidence="2 3">S1</strain>
    </source>
</reference>
<keyword evidence="1" id="KW-1133">Transmembrane helix</keyword>
<evidence type="ECO:0000313" key="2">
    <source>
        <dbReference type="EMBL" id="MFE4105322.1"/>
    </source>
</evidence>
<comment type="caution">
    <text evidence="2">The sequence shown here is derived from an EMBL/GenBank/DDBJ whole genome shotgun (WGS) entry which is preliminary data.</text>
</comment>
<feature type="transmembrane region" description="Helical" evidence="1">
    <location>
        <begin position="81"/>
        <end position="102"/>
    </location>
</feature>
<keyword evidence="3" id="KW-1185">Reference proteome</keyword>
<accession>A0ABW6IC52</accession>
<evidence type="ECO:0000256" key="1">
    <source>
        <dbReference type="SAM" id="Phobius"/>
    </source>
</evidence>
<gene>
    <name evidence="2" type="ORF">ACFVKH_03465</name>
</gene>
<keyword evidence="1" id="KW-0812">Transmembrane</keyword>
<organism evidence="2 3">
    <name type="scientific">Almyronema epifaneia S1</name>
    <dbReference type="NCBI Taxonomy" id="2991925"/>
    <lineage>
        <taxon>Bacteria</taxon>
        <taxon>Bacillati</taxon>
        <taxon>Cyanobacteriota</taxon>
        <taxon>Cyanophyceae</taxon>
        <taxon>Nodosilineales</taxon>
        <taxon>Nodosilineaceae</taxon>
        <taxon>Almyronema</taxon>
        <taxon>Almyronema epifaneia</taxon>
    </lineage>
</organism>
<dbReference type="RefSeq" id="WP_377961650.1">
    <property type="nucleotide sequence ID" value="NZ_JBHZOL010000021.1"/>
</dbReference>
<name>A0ABW6IC52_9CYAN</name>
<dbReference type="EMBL" id="JBHZOL010000021">
    <property type="protein sequence ID" value="MFE4105322.1"/>
    <property type="molecule type" value="Genomic_DNA"/>
</dbReference>
<evidence type="ECO:0000313" key="3">
    <source>
        <dbReference type="Proteomes" id="UP001600165"/>
    </source>
</evidence>
<dbReference type="Proteomes" id="UP001600165">
    <property type="component" value="Unassembled WGS sequence"/>
</dbReference>